<protein>
    <submittedName>
        <fullName evidence="3">Alpha-amylase family glycosyl hydrolase</fullName>
    </submittedName>
</protein>
<dbReference type="RefSeq" id="WP_257717251.1">
    <property type="nucleotide sequence ID" value="NZ_JANJOU010000013.1"/>
</dbReference>
<evidence type="ECO:0000259" key="2">
    <source>
        <dbReference type="SMART" id="SM00642"/>
    </source>
</evidence>
<evidence type="ECO:0000256" key="1">
    <source>
        <dbReference type="ARBA" id="ARBA00008061"/>
    </source>
</evidence>
<dbReference type="GO" id="GO:0016787">
    <property type="term" value="F:hydrolase activity"/>
    <property type="evidence" value="ECO:0007669"/>
    <property type="project" value="UniProtKB-KW"/>
</dbReference>
<dbReference type="Pfam" id="PF00128">
    <property type="entry name" value="Alpha-amylase"/>
    <property type="match status" value="1"/>
</dbReference>
<dbReference type="InterPro" id="IPR013780">
    <property type="entry name" value="Glyco_hydro_b"/>
</dbReference>
<keyword evidence="3" id="KW-0378">Hydrolase</keyword>
<dbReference type="SUPFAM" id="SSF51011">
    <property type="entry name" value="Glycosyl hydrolase domain"/>
    <property type="match status" value="1"/>
</dbReference>
<dbReference type="PANTHER" id="PTHR10357">
    <property type="entry name" value="ALPHA-AMYLASE FAMILY MEMBER"/>
    <property type="match status" value="1"/>
</dbReference>
<dbReference type="Gene3D" id="3.20.20.80">
    <property type="entry name" value="Glycosidases"/>
    <property type="match status" value="1"/>
</dbReference>
<dbReference type="EMBL" id="JANJOU010000013">
    <property type="protein sequence ID" value="MCR0983589.1"/>
    <property type="molecule type" value="Genomic_DNA"/>
</dbReference>
<dbReference type="InterPro" id="IPR006047">
    <property type="entry name" value="GH13_cat_dom"/>
</dbReference>
<proteinExistence type="inferred from homology"/>
<dbReference type="Proteomes" id="UP001524642">
    <property type="component" value="Unassembled WGS sequence"/>
</dbReference>
<feature type="domain" description="Glycosyl hydrolase family 13 catalytic" evidence="2">
    <location>
        <begin position="14"/>
        <end position="392"/>
    </location>
</feature>
<dbReference type="InterPro" id="IPR017853">
    <property type="entry name" value="GH"/>
</dbReference>
<dbReference type="SUPFAM" id="SSF51445">
    <property type="entry name" value="(Trans)glycosidases"/>
    <property type="match status" value="1"/>
</dbReference>
<evidence type="ECO:0000313" key="4">
    <source>
        <dbReference type="Proteomes" id="UP001524642"/>
    </source>
</evidence>
<dbReference type="InterPro" id="IPR022567">
    <property type="entry name" value="DUF3459"/>
</dbReference>
<dbReference type="InterPro" id="IPR045857">
    <property type="entry name" value="O16G_dom_2"/>
</dbReference>
<gene>
    <name evidence="3" type="ORF">NRP21_16150</name>
</gene>
<dbReference type="PANTHER" id="PTHR10357:SF179">
    <property type="entry name" value="NEUTRAL AND BASIC AMINO ACID TRANSPORT PROTEIN RBAT"/>
    <property type="match status" value="1"/>
</dbReference>
<dbReference type="Gene3D" id="3.90.400.10">
    <property type="entry name" value="Oligo-1,6-glucosidase, Domain 2"/>
    <property type="match status" value="1"/>
</dbReference>
<keyword evidence="4" id="KW-1185">Reference proteome</keyword>
<accession>A0ABT1X7A9</accession>
<dbReference type="Gene3D" id="2.60.40.1180">
    <property type="entry name" value="Golgi alpha-mannosidase II"/>
    <property type="match status" value="1"/>
</dbReference>
<evidence type="ECO:0000313" key="3">
    <source>
        <dbReference type="EMBL" id="MCR0983589.1"/>
    </source>
</evidence>
<sequence>MSDTLWWQHGIVYQIYPRSFQDSNGDGIGDLEGIRRRLDHLVWLGVDAVWISPIFPSPMADFGYDIADYCGVDPIFGTIDDFDRLLAEAHARGLKVILDFVPNHTSDRHPWFLESRASRDSAYRDWYIWRDPGPGGGPPNNWLANFGGSGWEYDEATGQYYFHSFLKEQPDLNWRNPAVRQAMYDALRFWLDRGVDGFRVDVIWLLVKDEEFRDNPPNPAWEPHHASINQLLQVYSADRPETLEVVEEMRAVLDEYDGRVLIGEIYLPLERLMAYYGRDMKGAHLPFNFQLIFAAWNAVQIARIVAEYEAALPPGGWPNWVLGNHDQKRIASRVGPGGARLAAMLLLTLRGTPTLYYGDELGLENVTIPPDRAQDPWERNEPGLGLGRDPARTPMPWNAGRNGGFTTGEPWLPLNDDHAARNVAALSADPASLLHLYRRLIALRRDHAALSTGDYVGVEVEGEVLAFERRQAGARLLVALNFGQAPARLPLPQDAPGAELLLSTHPGREAAPVPAELQLGPEEGVVLALRPG</sequence>
<dbReference type="SMART" id="SM00642">
    <property type="entry name" value="Aamy"/>
    <property type="match status" value="1"/>
</dbReference>
<name>A0ABT1X7A9_9PROT</name>
<organism evidence="3 4">
    <name type="scientific">Roseomonas populi</name>
    <dbReference type="NCBI Taxonomy" id="3121582"/>
    <lineage>
        <taxon>Bacteria</taxon>
        <taxon>Pseudomonadati</taxon>
        <taxon>Pseudomonadota</taxon>
        <taxon>Alphaproteobacteria</taxon>
        <taxon>Acetobacterales</taxon>
        <taxon>Roseomonadaceae</taxon>
        <taxon>Roseomonas</taxon>
    </lineage>
</organism>
<reference evidence="3 4" key="1">
    <citation type="submission" date="2022-06" db="EMBL/GenBank/DDBJ databases">
        <title>Roseomonas CN29.</title>
        <authorList>
            <person name="Cheng Y."/>
            <person name="He X."/>
        </authorList>
    </citation>
    <scope>NUCLEOTIDE SEQUENCE [LARGE SCALE GENOMIC DNA]</scope>
    <source>
        <strain evidence="3 4">CN29</strain>
    </source>
</reference>
<comment type="similarity">
    <text evidence="1">Belongs to the glycosyl hydrolase 13 family.</text>
</comment>
<comment type="caution">
    <text evidence="3">The sequence shown here is derived from an EMBL/GenBank/DDBJ whole genome shotgun (WGS) entry which is preliminary data.</text>
</comment>
<dbReference type="CDD" id="cd11331">
    <property type="entry name" value="AmyAc_OligoGlu_like"/>
    <property type="match status" value="1"/>
</dbReference>
<dbReference type="Pfam" id="PF11941">
    <property type="entry name" value="DUF3459"/>
    <property type="match status" value="1"/>
</dbReference>